<evidence type="ECO:0000256" key="10">
    <source>
        <dbReference type="ARBA" id="ARBA00047475"/>
    </source>
</evidence>
<dbReference type="PANTHER" id="PTHR48043">
    <property type="entry name" value="EG:EG0003.4 PROTEIN-RELATED"/>
    <property type="match status" value="1"/>
</dbReference>
<keyword evidence="9" id="KW-0472">Membrane</keyword>
<keyword evidence="8" id="KW-1133">Transmembrane helix</keyword>
<keyword evidence="6" id="KW-0812">Transmembrane</keyword>
<comment type="catalytic activity">
    <reaction evidence="10">
        <text>glucuronate acceptor + UDP-alpha-D-glucuronate = acceptor beta-D-glucuronoside + UDP + H(+)</text>
        <dbReference type="Rhea" id="RHEA:21032"/>
        <dbReference type="ChEBI" id="CHEBI:15378"/>
        <dbReference type="ChEBI" id="CHEBI:58052"/>
        <dbReference type="ChEBI" id="CHEBI:58223"/>
        <dbReference type="ChEBI" id="CHEBI:132367"/>
        <dbReference type="ChEBI" id="CHEBI:132368"/>
        <dbReference type="EC" id="2.4.1.17"/>
    </reaction>
</comment>
<evidence type="ECO:0000313" key="11">
    <source>
        <dbReference type="EnsemblMetazoa" id="PPA05128.1"/>
    </source>
</evidence>
<dbReference type="SUPFAM" id="SSF53756">
    <property type="entry name" value="UDP-Glycosyltransferase/glycogen phosphorylase"/>
    <property type="match status" value="1"/>
</dbReference>
<accession>A0A2A6BZS2</accession>
<comment type="similarity">
    <text evidence="2">Belongs to the UDP-glycosyltransferase family.</text>
</comment>
<evidence type="ECO:0000313" key="12">
    <source>
        <dbReference type="Proteomes" id="UP000005239"/>
    </source>
</evidence>
<evidence type="ECO:0000256" key="6">
    <source>
        <dbReference type="ARBA" id="ARBA00022692"/>
    </source>
</evidence>
<reference evidence="12" key="1">
    <citation type="journal article" date="2008" name="Nat. Genet.">
        <title>The Pristionchus pacificus genome provides a unique perspective on nematode lifestyle and parasitism.</title>
        <authorList>
            <person name="Dieterich C."/>
            <person name="Clifton S.W."/>
            <person name="Schuster L.N."/>
            <person name="Chinwalla A."/>
            <person name="Delehaunty K."/>
            <person name="Dinkelacker I."/>
            <person name="Fulton L."/>
            <person name="Fulton R."/>
            <person name="Godfrey J."/>
            <person name="Minx P."/>
            <person name="Mitreva M."/>
            <person name="Roeseler W."/>
            <person name="Tian H."/>
            <person name="Witte H."/>
            <person name="Yang S.P."/>
            <person name="Wilson R.K."/>
            <person name="Sommer R.J."/>
        </authorList>
    </citation>
    <scope>NUCLEOTIDE SEQUENCE [LARGE SCALE GENOMIC DNA]</scope>
    <source>
        <strain evidence="12">PS312</strain>
    </source>
</reference>
<dbReference type="AlphaFoldDB" id="A0A2A6BZS2"/>
<dbReference type="Pfam" id="PF00201">
    <property type="entry name" value="UDPGT"/>
    <property type="match status" value="2"/>
</dbReference>
<proteinExistence type="inferred from homology"/>
<dbReference type="GO" id="GO:0015020">
    <property type="term" value="F:glucuronosyltransferase activity"/>
    <property type="evidence" value="ECO:0007669"/>
    <property type="project" value="UniProtKB-EC"/>
</dbReference>
<keyword evidence="5" id="KW-0808">Transferase</keyword>
<name>A0A2A6BZS2_PRIPA</name>
<dbReference type="Proteomes" id="UP000005239">
    <property type="component" value="Unassembled WGS sequence"/>
</dbReference>
<dbReference type="PANTHER" id="PTHR48043:SF23">
    <property type="entry name" value="UDP-GLUCURONOSYLTRANSFERASE"/>
    <property type="match status" value="1"/>
</dbReference>
<evidence type="ECO:0000256" key="8">
    <source>
        <dbReference type="ARBA" id="ARBA00022989"/>
    </source>
</evidence>
<evidence type="ECO:0000256" key="1">
    <source>
        <dbReference type="ARBA" id="ARBA00004167"/>
    </source>
</evidence>
<evidence type="ECO:0000256" key="5">
    <source>
        <dbReference type="ARBA" id="ARBA00022679"/>
    </source>
</evidence>
<dbReference type="EC" id="2.4.1.17" evidence="3"/>
<dbReference type="Gene3D" id="3.40.50.2000">
    <property type="entry name" value="Glycogen Phosphorylase B"/>
    <property type="match status" value="2"/>
</dbReference>
<gene>
    <name evidence="11" type="primary">WBGene00094682</name>
</gene>
<evidence type="ECO:0000256" key="3">
    <source>
        <dbReference type="ARBA" id="ARBA00012544"/>
    </source>
</evidence>
<dbReference type="OrthoDB" id="5835829at2759"/>
<evidence type="ECO:0000256" key="4">
    <source>
        <dbReference type="ARBA" id="ARBA00022676"/>
    </source>
</evidence>
<accession>A0A8R1U6K2</accession>
<dbReference type="InterPro" id="IPR002213">
    <property type="entry name" value="UDP_glucos_trans"/>
</dbReference>
<keyword evidence="4" id="KW-0328">Glycosyltransferase</keyword>
<dbReference type="CDD" id="cd03784">
    <property type="entry name" value="GT1_Gtf-like"/>
    <property type="match status" value="1"/>
</dbReference>
<sequence length="499" mass="56266">MRICALVACFLPVAFGLKFLSYSTIFAPSHVMYMHSLHESLIDVGHEVHVISPIINSQLRLQKTRAKIIYVPQSPEALVYEKFAADEVASNSWLTDGMRSALEPLMQILSAWHGQCNFTLQYPGLLEQLATEKYDAAYSEPICFCGFGIFEKLGIKNTATTLSISSFGGYFRFTGAPSVPSYVPGVLSPFTDRMTFFERVMNTLQCAMIYLVSPMLRDPYTDMFKRHFGEDFPTTEARKLHFIELFLELLERASYHFLNAETLTEFPRVITHKIIDIGGISVYGGHKELDQFPNATFIWKYEKPEHEISKGIENLVESTWMPQNDILNDRRLTLFVTHCGEGSTIESTKAGVPLVVIPVLGDQERNAQTIKRIGTGVILSKTDLANGDALARAIQEVMDNKTYKHKAEAIGKNIRGRRFAPNETFVSNMEFMAEHGPLRQDFAAYSLLLDHYGTQLNFLQYYCMDVFAFLVTTAAAALHCCRLERAHCVPEQHFASVAA</sequence>
<evidence type="ECO:0000256" key="7">
    <source>
        <dbReference type="ARBA" id="ARBA00022729"/>
    </source>
</evidence>
<evidence type="ECO:0000256" key="9">
    <source>
        <dbReference type="ARBA" id="ARBA00023136"/>
    </source>
</evidence>
<evidence type="ECO:0000256" key="2">
    <source>
        <dbReference type="ARBA" id="ARBA00009995"/>
    </source>
</evidence>
<dbReference type="InterPro" id="IPR050271">
    <property type="entry name" value="UDP-glycosyltransferase"/>
</dbReference>
<dbReference type="FunFam" id="3.40.50.2000:FF:000038">
    <property type="entry name" value="UDP-GlucuronosylTransferase"/>
    <property type="match status" value="1"/>
</dbReference>
<keyword evidence="12" id="KW-1185">Reference proteome</keyword>
<dbReference type="GO" id="GO:0008194">
    <property type="term" value="F:UDP-glycosyltransferase activity"/>
    <property type="evidence" value="ECO:0000318"/>
    <property type="project" value="GO_Central"/>
</dbReference>
<comment type="subcellular location">
    <subcellularLocation>
        <location evidence="1">Membrane</location>
        <topology evidence="1">Single-pass membrane protein</topology>
    </subcellularLocation>
</comment>
<dbReference type="EnsemblMetazoa" id="PPA05128.1">
    <property type="protein sequence ID" value="PPA05128.1"/>
    <property type="gene ID" value="WBGene00094682"/>
</dbReference>
<protein>
    <recommendedName>
        <fullName evidence="3">glucuronosyltransferase</fullName>
        <ecNumber evidence="3">2.4.1.17</ecNumber>
    </recommendedName>
</protein>
<organism evidence="11 12">
    <name type="scientific">Pristionchus pacificus</name>
    <name type="common">Parasitic nematode worm</name>
    <dbReference type="NCBI Taxonomy" id="54126"/>
    <lineage>
        <taxon>Eukaryota</taxon>
        <taxon>Metazoa</taxon>
        <taxon>Ecdysozoa</taxon>
        <taxon>Nematoda</taxon>
        <taxon>Chromadorea</taxon>
        <taxon>Rhabditida</taxon>
        <taxon>Rhabditina</taxon>
        <taxon>Diplogasteromorpha</taxon>
        <taxon>Diplogasteroidea</taxon>
        <taxon>Neodiplogasteridae</taxon>
        <taxon>Pristionchus</taxon>
    </lineage>
</organism>
<reference evidence="11" key="2">
    <citation type="submission" date="2022-06" db="UniProtKB">
        <authorList>
            <consortium name="EnsemblMetazoa"/>
        </authorList>
    </citation>
    <scope>IDENTIFICATION</scope>
    <source>
        <strain evidence="11">PS312</strain>
    </source>
</reference>
<keyword evidence="7" id="KW-0732">Signal</keyword>
<dbReference type="GO" id="GO:0016020">
    <property type="term" value="C:membrane"/>
    <property type="evidence" value="ECO:0007669"/>
    <property type="project" value="UniProtKB-SubCell"/>
</dbReference>